<sequence length="52" mass="6044">AGKEYIEMLTSYWNNPKSYNEKNAIDYISTQPTLNIEDKLNKILHLISQSVN</sequence>
<feature type="non-terminal residue" evidence="1">
    <location>
        <position position="1"/>
    </location>
</feature>
<reference evidence="1" key="1">
    <citation type="submission" date="2021-06" db="EMBL/GenBank/DDBJ databases">
        <authorList>
            <person name="Kallberg Y."/>
            <person name="Tangrot J."/>
            <person name="Rosling A."/>
        </authorList>
    </citation>
    <scope>NUCLEOTIDE SEQUENCE</scope>
    <source>
        <strain evidence="1">28 12/20/2015</strain>
    </source>
</reference>
<comment type="caution">
    <text evidence="1">The sequence shown here is derived from an EMBL/GenBank/DDBJ whole genome shotgun (WGS) entry which is preliminary data.</text>
</comment>
<protein>
    <submittedName>
        <fullName evidence="1">7668_t:CDS:1</fullName>
    </submittedName>
</protein>
<dbReference type="Proteomes" id="UP000789366">
    <property type="component" value="Unassembled WGS sequence"/>
</dbReference>
<organism evidence="1 2">
    <name type="scientific">Cetraspora pellucida</name>
    <dbReference type="NCBI Taxonomy" id="1433469"/>
    <lineage>
        <taxon>Eukaryota</taxon>
        <taxon>Fungi</taxon>
        <taxon>Fungi incertae sedis</taxon>
        <taxon>Mucoromycota</taxon>
        <taxon>Glomeromycotina</taxon>
        <taxon>Glomeromycetes</taxon>
        <taxon>Diversisporales</taxon>
        <taxon>Gigasporaceae</taxon>
        <taxon>Cetraspora</taxon>
    </lineage>
</organism>
<keyword evidence="2" id="KW-1185">Reference proteome</keyword>
<feature type="non-terminal residue" evidence="1">
    <location>
        <position position="52"/>
    </location>
</feature>
<evidence type="ECO:0000313" key="2">
    <source>
        <dbReference type="Proteomes" id="UP000789366"/>
    </source>
</evidence>
<dbReference type="EMBL" id="CAJVPW010035113">
    <property type="protein sequence ID" value="CAG8734997.1"/>
    <property type="molecule type" value="Genomic_DNA"/>
</dbReference>
<evidence type="ECO:0000313" key="1">
    <source>
        <dbReference type="EMBL" id="CAG8734997.1"/>
    </source>
</evidence>
<gene>
    <name evidence="1" type="ORF">SPELUC_LOCUS13383</name>
</gene>
<accession>A0ACA9Q5H7</accession>
<proteinExistence type="predicted"/>
<name>A0ACA9Q5H7_9GLOM</name>